<evidence type="ECO:0000256" key="7">
    <source>
        <dbReference type="SAM" id="MobiDB-lite"/>
    </source>
</evidence>
<dbReference type="Proteomes" id="UP000189580">
    <property type="component" value="Chromosome a"/>
</dbReference>
<comment type="subcellular location">
    <subcellularLocation>
        <location evidence="1">Membrane</location>
        <topology evidence="1">Multi-pass membrane protein</topology>
    </subcellularLocation>
</comment>
<name>A0A167D0H5_9ASCO</name>
<evidence type="ECO:0000313" key="10">
    <source>
        <dbReference type="Proteomes" id="UP000189580"/>
    </source>
</evidence>
<accession>A0A167D0H5</accession>
<dbReference type="InterPro" id="IPR052221">
    <property type="entry name" value="SLC35F_Transporter"/>
</dbReference>
<evidence type="ECO:0000256" key="3">
    <source>
        <dbReference type="ARBA" id="ARBA00022448"/>
    </source>
</evidence>
<dbReference type="KEGG" id="slb:AWJ20_579"/>
<dbReference type="AlphaFoldDB" id="A0A167D0H5"/>
<dbReference type="GO" id="GO:0016020">
    <property type="term" value="C:membrane"/>
    <property type="evidence" value="ECO:0007669"/>
    <property type="project" value="UniProtKB-SubCell"/>
</dbReference>
<keyword evidence="6 8" id="KW-0472">Membrane</keyword>
<feature type="compositionally biased region" description="Polar residues" evidence="7">
    <location>
        <begin position="1"/>
        <end position="13"/>
    </location>
</feature>
<feature type="transmembrane region" description="Helical" evidence="8">
    <location>
        <begin position="56"/>
        <end position="79"/>
    </location>
</feature>
<evidence type="ECO:0000256" key="8">
    <source>
        <dbReference type="SAM" id="Phobius"/>
    </source>
</evidence>
<dbReference type="EMBL" id="CP014501">
    <property type="protein sequence ID" value="ANB12329.1"/>
    <property type="molecule type" value="Genomic_DNA"/>
</dbReference>
<feature type="transmembrane region" description="Helical" evidence="8">
    <location>
        <begin position="99"/>
        <end position="119"/>
    </location>
</feature>
<feature type="transmembrane region" description="Helical" evidence="8">
    <location>
        <begin position="337"/>
        <end position="356"/>
    </location>
</feature>
<keyword evidence="10" id="KW-1185">Reference proteome</keyword>
<feature type="region of interest" description="Disordered" evidence="7">
    <location>
        <begin position="1"/>
        <end position="42"/>
    </location>
</feature>
<protein>
    <recommendedName>
        <fullName evidence="11">DUF914-domain-containing protein</fullName>
    </recommendedName>
</protein>
<evidence type="ECO:0000313" key="9">
    <source>
        <dbReference type="EMBL" id="ANB12329.1"/>
    </source>
</evidence>
<keyword evidence="5 8" id="KW-1133">Transmembrane helix</keyword>
<evidence type="ECO:0000256" key="4">
    <source>
        <dbReference type="ARBA" id="ARBA00022692"/>
    </source>
</evidence>
<feature type="transmembrane region" description="Helical" evidence="8">
    <location>
        <begin position="245"/>
        <end position="267"/>
    </location>
</feature>
<comment type="similarity">
    <text evidence="2">Belongs to the SLC35F solute transporter family.</text>
</comment>
<sequence length="397" mass="44513">MESILSMDQSNYKTMDETSKDPSSPTYDVEDLTPVGSESQSVAPTGTRRLLRPFQFLLTPHFWIIFIHGQILSMSIVSTNTLSSFLANGGNSIPAFQTLFNYVILALIFIPFCMYKYGIRKWFTTLWKDSWKYFIFAFADVEGNYFVVKAYAYTNILSAALLDNFAIVVVIILSFCLLKVRYHWTQLLGVVVCIGGMALLVVSDFITDKDYPAVNMVKGDLFVLLGAAFYGVSNTAQEYFVSKRPVYEVLGFLGFWAVIINGVQVAIFERTSIQEAAWSGPVAGYFVGYTLSLLLLYMTCPILLRMSSAAFYNLSLLTSDFWSLLIGIRVFGYYVYWLYPVGFVFTVLGMIIYYAAPQTALGEAIKPWLGENQSKGIVGLGTARKHVDGEIEEPSDL</sequence>
<feature type="transmembrane region" description="Helical" evidence="8">
    <location>
        <begin position="131"/>
        <end position="153"/>
    </location>
</feature>
<keyword evidence="3" id="KW-0813">Transport</keyword>
<evidence type="ECO:0008006" key="11">
    <source>
        <dbReference type="Google" id="ProtNLM"/>
    </source>
</evidence>
<dbReference type="InterPro" id="IPR037185">
    <property type="entry name" value="EmrE-like"/>
</dbReference>
<evidence type="ECO:0000256" key="6">
    <source>
        <dbReference type="ARBA" id="ARBA00023136"/>
    </source>
</evidence>
<gene>
    <name evidence="9" type="ORF">AWJ20_579</name>
</gene>
<feature type="transmembrane region" description="Helical" evidence="8">
    <location>
        <begin position="311"/>
        <end position="331"/>
    </location>
</feature>
<proteinExistence type="inferred from homology"/>
<dbReference type="SUPFAM" id="SSF103481">
    <property type="entry name" value="Multidrug resistance efflux transporter EmrE"/>
    <property type="match status" value="1"/>
</dbReference>
<feature type="transmembrane region" description="Helical" evidence="8">
    <location>
        <begin position="187"/>
        <end position="207"/>
    </location>
</feature>
<evidence type="ECO:0000256" key="1">
    <source>
        <dbReference type="ARBA" id="ARBA00004141"/>
    </source>
</evidence>
<reference evidence="9 10" key="1">
    <citation type="submission" date="2016-02" db="EMBL/GenBank/DDBJ databases">
        <title>Complete genome sequence and transcriptome regulation of the pentose utilising yeast Sugiyamaella lignohabitans.</title>
        <authorList>
            <person name="Bellasio M."/>
            <person name="Peymann A."/>
            <person name="Valli M."/>
            <person name="Sipitzky M."/>
            <person name="Graf A."/>
            <person name="Sauer M."/>
            <person name="Marx H."/>
            <person name="Mattanovich D."/>
        </authorList>
    </citation>
    <scope>NUCLEOTIDE SEQUENCE [LARGE SCALE GENOMIC DNA]</scope>
    <source>
        <strain evidence="9 10">CBS 10342</strain>
    </source>
</reference>
<feature type="transmembrane region" description="Helical" evidence="8">
    <location>
        <begin position="282"/>
        <end position="304"/>
    </location>
</feature>
<dbReference type="GeneID" id="30037626"/>
<evidence type="ECO:0000256" key="5">
    <source>
        <dbReference type="ARBA" id="ARBA00022989"/>
    </source>
</evidence>
<dbReference type="GO" id="GO:0022857">
    <property type="term" value="F:transmembrane transporter activity"/>
    <property type="evidence" value="ECO:0007669"/>
    <property type="project" value="InterPro"/>
</dbReference>
<dbReference type="InterPro" id="IPR009262">
    <property type="entry name" value="SLC35_F1/F2/F6"/>
</dbReference>
<feature type="transmembrane region" description="Helical" evidence="8">
    <location>
        <begin position="213"/>
        <end position="233"/>
    </location>
</feature>
<dbReference type="RefSeq" id="XP_018734806.1">
    <property type="nucleotide sequence ID" value="XM_018882526.1"/>
</dbReference>
<dbReference type="OrthoDB" id="429955at2759"/>
<feature type="transmembrane region" description="Helical" evidence="8">
    <location>
        <begin position="159"/>
        <end position="180"/>
    </location>
</feature>
<organism evidence="9 10">
    <name type="scientific">Sugiyamaella lignohabitans</name>
    <dbReference type="NCBI Taxonomy" id="796027"/>
    <lineage>
        <taxon>Eukaryota</taxon>
        <taxon>Fungi</taxon>
        <taxon>Dikarya</taxon>
        <taxon>Ascomycota</taxon>
        <taxon>Saccharomycotina</taxon>
        <taxon>Dipodascomycetes</taxon>
        <taxon>Dipodascales</taxon>
        <taxon>Trichomonascaceae</taxon>
        <taxon>Sugiyamaella</taxon>
    </lineage>
</organism>
<dbReference type="PANTHER" id="PTHR14233:SF4">
    <property type="entry name" value="SOLUTE CARRIER FAMILY 35 MEMBER F2"/>
    <property type="match status" value="1"/>
</dbReference>
<dbReference type="PANTHER" id="PTHR14233">
    <property type="entry name" value="DUF914-RELATED"/>
    <property type="match status" value="1"/>
</dbReference>
<evidence type="ECO:0000256" key="2">
    <source>
        <dbReference type="ARBA" id="ARBA00007863"/>
    </source>
</evidence>
<keyword evidence="4 8" id="KW-0812">Transmembrane</keyword>
<dbReference type="Pfam" id="PF06027">
    <property type="entry name" value="SLC35F"/>
    <property type="match status" value="1"/>
</dbReference>